<feature type="domain" description="Thioesterase" evidence="2">
    <location>
        <begin position="56"/>
        <end position="129"/>
    </location>
</feature>
<dbReference type="GO" id="GO:0016289">
    <property type="term" value="F:acyl-CoA hydrolase activity"/>
    <property type="evidence" value="ECO:0007669"/>
    <property type="project" value="TreeGrafter"/>
</dbReference>
<dbReference type="PANTHER" id="PTHR42856">
    <property type="entry name" value="ACYL-COENZYME A THIOESTERASE PAAI"/>
    <property type="match status" value="1"/>
</dbReference>
<dbReference type="Gene3D" id="3.10.129.10">
    <property type="entry name" value="Hotdog Thioesterase"/>
    <property type="match status" value="1"/>
</dbReference>
<keyword evidence="1" id="KW-0378">Hydrolase</keyword>
<reference evidence="3 4" key="2">
    <citation type="journal article" date="2015" name="BMC Genomics">
        <title>Analysis of three genomes within the thermophilic bacterial species Caldanaerobacter subterraneus with a focus on carbon monoxide dehydrogenase evolution and hydrolase diversity.</title>
        <authorList>
            <person name="Sant'Anna F.H."/>
            <person name="Lebedinsky A.V."/>
            <person name="Sokolova T.G."/>
            <person name="Robb F.T."/>
            <person name="Gonzalez J.M."/>
        </authorList>
    </citation>
    <scope>NUCLEOTIDE SEQUENCE [LARGE SCALE GENOMIC DNA]</scope>
    <source>
        <strain evidence="3 4">DSM 12653</strain>
    </source>
</reference>
<reference evidence="4" key="3">
    <citation type="submission" date="2015-02" db="EMBL/GenBank/DDBJ databases">
        <title>Genome analysis of three genomes within the thermophilic hydrogenogenic bacterial species Caldanaerobacter subterraneus.</title>
        <authorList>
            <person name="Sant'Anna F.H."/>
            <person name="Lebedinsky A."/>
            <person name="Sokolova T."/>
            <person name="Robb F.T."/>
            <person name="Gonzalez J.M."/>
        </authorList>
    </citation>
    <scope>NUCLEOTIDE SEQUENCE [LARGE SCALE GENOMIC DNA]</scope>
    <source>
        <strain evidence="4">DSM 12653</strain>
    </source>
</reference>
<evidence type="ECO:0000313" key="4">
    <source>
        <dbReference type="Proteomes" id="UP000010146"/>
    </source>
</evidence>
<reference evidence="3 4" key="1">
    <citation type="submission" date="2008-07" db="EMBL/GenBank/DDBJ databases">
        <authorList>
            <person name="Gonzalez J."/>
            <person name="Sokolova T."/>
            <person name="Ferriera S."/>
            <person name="Johnson J."/>
            <person name="Kravitz S."/>
            <person name="Beeson K."/>
            <person name="Sutton G."/>
            <person name="Rogers Y.-H."/>
            <person name="Friedman R."/>
            <person name="Frazier M."/>
            <person name="Venter J.C."/>
        </authorList>
    </citation>
    <scope>NUCLEOTIDE SEQUENCE [LARGE SCALE GENOMIC DNA]</scope>
    <source>
        <strain evidence="3 4">DSM 12653</strain>
    </source>
</reference>
<gene>
    <name evidence="3" type="ORF">CDSM653_01708</name>
</gene>
<dbReference type="Pfam" id="PF03061">
    <property type="entry name" value="4HBT"/>
    <property type="match status" value="1"/>
</dbReference>
<proteinExistence type="predicted"/>
<sequence length="141" mass="15465">MKAINSGIDEKLFEDLLKVNRDTNFHQLIGVHVVELGQGYAVTEIEIEEKHLNPLNIAHGGVLFSVMDITMGMAARTVGKQVITIEMNINYLSPVRVGEKVKAKGKIVHAGSKTTVAVCEAYAEDGRLLAVARETFFNVLD</sequence>
<dbReference type="EMBL" id="ABXP02000101">
    <property type="protein sequence ID" value="KKC29257.1"/>
    <property type="molecule type" value="Genomic_DNA"/>
</dbReference>
<protein>
    <recommendedName>
        <fullName evidence="2">Thioesterase domain-containing protein</fullName>
    </recommendedName>
</protein>
<organism evidence="3 4">
    <name type="scientific">Caldanaerobacter subterraneus subsp. pacificus DSM 12653</name>
    <dbReference type="NCBI Taxonomy" id="391606"/>
    <lineage>
        <taxon>Bacteria</taxon>
        <taxon>Bacillati</taxon>
        <taxon>Bacillota</taxon>
        <taxon>Clostridia</taxon>
        <taxon>Thermoanaerobacterales</taxon>
        <taxon>Thermoanaerobacteraceae</taxon>
        <taxon>Caldanaerobacter</taxon>
    </lineage>
</organism>
<dbReference type="NCBIfam" id="TIGR00369">
    <property type="entry name" value="unchar_dom_1"/>
    <property type="match status" value="1"/>
</dbReference>
<dbReference type="RefSeq" id="WP_011026020.1">
    <property type="nucleotide sequence ID" value="NZ_ABXP02000101.1"/>
</dbReference>
<dbReference type="InterPro" id="IPR029069">
    <property type="entry name" value="HotDog_dom_sf"/>
</dbReference>
<dbReference type="Proteomes" id="UP000010146">
    <property type="component" value="Unassembled WGS sequence"/>
</dbReference>
<dbReference type="SUPFAM" id="SSF54637">
    <property type="entry name" value="Thioesterase/thiol ester dehydrase-isomerase"/>
    <property type="match status" value="1"/>
</dbReference>
<dbReference type="InterPro" id="IPR006683">
    <property type="entry name" value="Thioestr_dom"/>
</dbReference>
<evidence type="ECO:0000313" key="3">
    <source>
        <dbReference type="EMBL" id="KKC29257.1"/>
    </source>
</evidence>
<comment type="caution">
    <text evidence="3">The sequence shown here is derived from an EMBL/GenBank/DDBJ whole genome shotgun (WGS) entry which is preliminary data.</text>
</comment>
<name>A0A0F5PKS6_9THEO</name>
<accession>A0A0F5PKS6</accession>
<dbReference type="InterPro" id="IPR003736">
    <property type="entry name" value="PAAI_dom"/>
</dbReference>
<evidence type="ECO:0000259" key="2">
    <source>
        <dbReference type="Pfam" id="PF03061"/>
    </source>
</evidence>
<dbReference type="AlphaFoldDB" id="A0A0F5PKS6"/>
<evidence type="ECO:0000256" key="1">
    <source>
        <dbReference type="ARBA" id="ARBA00022801"/>
    </source>
</evidence>
<dbReference type="CDD" id="cd03443">
    <property type="entry name" value="PaaI_thioesterase"/>
    <property type="match status" value="1"/>
</dbReference>
<dbReference type="PANTHER" id="PTHR42856:SF1">
    <property type="entry name" value="ACYL-COENZYME A THIOESTERASE PAAI"/>
    <property type="match status" value="1"/>
</dbReference>
<dbReference type="InterPro" id="IPR052723">
    <property type="entry name" value="Acyl-CoA_thioesterase_PaaI"/>
</dbReference>